<feature type="domain" description="Cytochrome c oxidase subunit IV bacterial aa3 type" evidence="2">
    <location>
        <begin position="6"/>
        <end position="37"/>
    </location>
</feature>
<feature type="transmembrane region" description="Helical" evidence="1">
    <location>
        <begin position="52"/>
        <end position="69"/>
    </location>
</feature>
<dbReference type="AlphaFoldDB" id="A0A062U1N2"/>
<keyword evidence="1" id="KW-0472">Membrane</keyword>
<dbReference type="InterPro" id="IPR036596">
    <property type="entry name" value="Cyt-C_aa3_sf"/>
</dbReference>
<dbReference type="Proteomes" id="UP000027037">
    <property type="component" value="Unassembled WGS sequence"/>
</dbReference>
<evidence type="ECO:0000313" key="4">
    <source>
        <dbReference type="Proteomes" id="UP000027037"/>
    </source>
</evidence>
<dbReference type="PATRIC" id="fig|1280946.3.peg.3556"/>
<dbReference type="SUPFAM" id="SSF81469">
    <property type="entry name" value="Bacterial aa3 type cytochrome c oxidase subunit IV"/>
    <property type="match status" value="1"/>
</dbReference>
<proteinExistence type="predicted"/>
<gene>
    <name evidence="3" type="ORF">HY29_07285</name>
</gene>
<accession>A0A062U1N2</accession>
<comment type="caution">
    <text evidence="3">The sequence shown here is derived from an EMBL/GenBank/DDBJ whole genome shotgun (WGS) entry which is preliminary data.</text>
</comment>
<keyword evidence="4" id="KW-1185">Reference proteome</keyword>
<name>A0A062U1N2_9PROT</name>
<dbReference type="Pfam" id="PF07835">
    <property type="entry name" value="COX4_pro_2"/>
    <property type="match status" value="1"/>
</dbReference>
<evidence type="ECO:0000313" key="3">
    <source>
        <dbReference type="EMBL" id="KCZ50559.1"/>
    </source>
</evidence>
<feature type="transmembrane region" description="Helical" evidence="1">
    <location>
        <begin position="29"/>
        <end position="47"/>
    </location>
</feature>
<organism evidence="3 4">
    <name type="scientific">Hyphomonas beringensis</name>
    <dbReference type="NCBI Taxonomy" id="1280946"/>
    <lineage>
        <taxon>Bacteria</taxon>
        <taxon>Pseudomonadati</taxon>
        <taxon>Pseudomonadota</taxon>
        <taxon>Alphaproteobacteria</taxon>
        <taxon>Hyphomonadales</taxon>
        <taxon>Hyphomonadaceae</taxon>
        <taxon>Hyphomonas</taxon>
    </lineage>
</organism>
<dbReference type="EMBL" id="AWFF01000109">
    <property type="protein sequence ID" value="KCZ50559.1"/>
    <property type="molecule type" value="Genomic_DNA"/>
</dbReference>
<dbReference type="OrthoDB" id="7691500at2"/>
<evidence type="ECO:0000259" key="2">
    <source>
        <dbReference type="Pfam" id="PF07835"/>
    </source>
</evidence>
<sequence length="100" mass="10854">MAASEYHRGEMDITDQTATWDGFIKGSTWGGLIIIMMVGYATLAVAIGLHWIIALALMAFVGVGSGIVLNLGGRWMATVVMLIGLAFIVQFFIWLFAVMI</sequence>
<dbReference type="eggNOG" id="ENOG5031BFP">
    <property type="taxonomic scope" value="Bacteria"/>
</dbReference>
<dbReference type="InterPro" id="IPR012422">
    <property type="entry name" value="Cyt_c_oxidase_su4_bac-aa3"/>
</dbReference>
<protein>
    <recommendedName>
        <fullName evidence="2">Cytochrome c oxidase subunit IV bacterial aa3 type domain-containing protein</fullName>
    </recommendedName>
</protein>
<dbReference type="Gene3D" id="1.20.5.160">
    <property type="entry name" value="Bacterial aa3 type cytochrome c oxidase subunit IV"/>
    <property type="match status" value="1"/>
</dbReference>
<keyword evidence="1" id="KW-0812">Transmembrane</keyword>
<reference evidence="3 4" key="1">
    <citation type="journal article" date="2014" name="Antonie Van Leeuwenhoek">
        <title>Hyphomonas beringensis sp. nov. and Hyphomonas chukchiensis sp. nov., isolated from surface seawater of the Bering Sea and Chukchi Sea.</title>
        <authorList>
            <person name="Li C."/>
            <person name="Lai Q."/>
            <person name="Li G."/>
            <person name="Dong C."/>
            <person name="Wang J."/>
            <person name="Liao Y."/>
            <person name="Shao Z."/>
        </authorList>
    </citation>
    <scope>NUCLEOTIDE SEQUENCE [LARGE SCALE GENOMIC DNA]</scope>
    <source>
        <strain evidence="3 4">25B14_1</strain>
    </source>
</reference>
<evidence type="ECO:0000256" key="1">
    <source>
        <dbReference type="SAM" id="Phobius"/>
    </source>
</evidence>
<keyword evidence="1" id="KW-1133">Transmembrane helix</keyword>
<dbReference type="RefSeq" id="WP_034799792.1">
    <property type="nucleotide sequence ID" value="NZ_AWFF01000109.1"/>
</dbReference>
<feature type="transmembrane region" description="Helical" evidence="1">
    <location>
        <begin position="75"/>
        <end position="97"/>
    </location>
</feature>
<dbReference type="STRING" id="1280946.HY29_07285"/>